<keyword evidence="2" id="KW-1185">Reference proteome</keyword>
<gene>
    <name evidence="1" type="ORF">HAX54_021376</name>
</gene>
<name>A0ABS8UVJ0_DATST</name>
<accession>A0ABS8UVJ0</accession>
<organism evidence="1 2">
    <name type="scientific">Datura stramonium</name>
    <name type="common">Jimsonweed</name>
    <name type="synonym">Common thornapple</name>
    <dbReference type="NCBI Taxonomy" id="4076"/>
    <lineage>
        <taxon>Eukaryota</taxon>
        <taxon>Viridiplantae</taxon>
        <taxon>Streptophyta</taxon>
        <taxon>Embryophyta</taxon>
        <taxon>Tracheophyta</taxon>
        <taxon>Spermatophyta</taxon>
        <taxon>Magnoliopsida</taxon>
        <taxon>eudicotyledons</taxon>
        <taxon>Gunneridae</taxon>
        <taxon>Pentapetalae</taxon>
        <taxon>asterids</taxon>
        <taxon>lamiids</taxon>
        <taxon>Solanales</taxon>
        <taxon>Solanaceae</taxon>
        <taxon>Solanoideae</taxon>
        <taxon>Datureae</taxon>
        <taxon>Datura</taxon>
    </lineage>
</organism>
<evidence type="ECO:0000313" key="2">
    <source>
        <dbReference type="Proteomes" id="UP000823775"/>
    </source>
</evidence>
<comment type="caution">
    <text evidence="1">The sequence shown here is derived from an EMBL/GenBank/DDBJ whole genome shotgun (WGS) entry which is preliminary data.</text>
</comment>
<dbReference type="EMBL" id="JACEIK010002571">
    <property type="protein sequence ID" value="MCD9637845.1"/>
    <property type="molecule type" value="Genomic_DNA"/>
</dbReference>
<proteinExistence type="predicted"/>
<feature type="non-terminal residue" evidence="1">
    <location>
        <position position="92"/>
    </location>
</feature>
<protein>
    <submittedName>
        <fullName evidence="1">Uncharacterized protein</fullName>
    </submittedName>
</protein>
<sequence>MPKAESLRSLDFHISQVPNYGNTHNLFYEAPENHEMDPSRFLFEVSQQEAEGEDRRTQKKILEDSECLKFVVDSIINVDDHDKLTPPEKKEQ</sequence>
<reference evidence="1 2" key="1">
    <citation type="journal article" date="2021" name="BMC Genomics">
        <title>Datura genome reveals duplications of psychoactive alkaloid biosynthetic genes and high mutation rate following tissue culture.</title>
        <authorList>
            <person name="Rajewski A."/>
            <person name="Carter-House D."/>
            <person name="Stajich J."/>
            <person name="Litt A."/>
        </authorList>
    </citation>
    <scope>NUCLEOTIDE SEQUENCE [LARGE SCALE GENOMIC DNA]</scope>
    <source>
        <strain evidence="1">AR-01</strain>
    </source>
</reference>
<dbReference type="Proteomes" id="UP000823775">
    <property type="component" value="Unassembled WGS sequence"/>
</dbReference>
<evidence type="ECO:0000313" key="1">
    <source>
        <dbReference type="EMBL" id="MCD9637845.1"/>
    </source>
</evidence>